<dbReference type="EC" id="3.1.3.48" evidence="2"/>
<evidence type="ECO:0000259" key="16">
    <source>
        <dbReference type="PROSITE" id="PS50056"/>
    </source>
</evidence>
<feature type="domain" description="EGF-like" evidence="14">
    <location>
        <begin position="229"/>
        <end position="265"/>
    </location>
</feature>
<feature type="domain" description="Tyrosine-protein phosphatase" evidence="15">
    <location>
        <begin position="1275"/>
        <end position="1528"/>
    </location>
</feature>
<dbReference type="InterPro" id="IPR003595">
    <property type="entry name" value="Tyr_Pase_cat"/>
</dbReference>
<dbReference type="GeneID" id="119743013"/>
<keyword evidence="4" id="KW-0732">Signal</keyword>
<feature type="transmembrane region" description="Helical" evidence="13">
    <location>
        <begin position="1155"/>
        <end position="1179"/>
    </location>
</feature>
<dbReference type="GO" id="GO:0030154">
    <property type="term" value="P:cell differentiation"/>
    <property type="evidence" value="ECO:0007669"/>
    <property type="project" value="UniProtKB-ARBA"/>
</dbReference>
<dbReference type="InterPro" id="IPR036179">
    <property type="entry name" value="Ig-like_dom_sf"/>
</dbReference>
<dbReference type="InterPro" id="IPR003961">
    <property type="entry name" value="FN3_dom"/>
</dbReference>
<dbReference type="GO" id="GO:0016020">
    <property type="term" value="C:membrane"/>
    <property type="evidence" value="ECO:0007669"/>
    <property type="project" value="UniProtKB-SubCell"/>
</dbReference>
<evidence type="ECO:0000256" key="2">
    <source>
        <dbReference type="ARBA" id="ARBA00013064"/>
    </source>
</evidence>
<dbReference type="FunFam" id="3.90.190.10:FF:000102">
    <property type="entry name" value="Receptor-type tyrosine-protein phosphatase"/>
    <property type="match status" value="1"/>
</dbReference>
<feature type="domain" description="Fibronectin type-III" evidence="18">
    <location>
        <begin position="702"/>
        <end position="793"/>
    </location>
</feature>
<dbReference type="GO" id="GO:0004725">
    <property type="term" value="F:protein tyrosine phosphatase activity"/>
    <property type="evidence" value="ECO:0007669"/>
    <property type="project" value="UniProtKB-EC"/>
</dbReference>
<keyword evidence="8 13" id="KW-0472">Membrane</keyword>
<evidence type="ECO:0000259" key="17">
    <source>
        <dbReference type="PROSITE" id="PS50835"/>
    </source>
</evidence>
<dbReference type="SMART" id="SM00194">
    <property type="entry name" value="PTPc"/>
    <property type="match status" value="2"/>
</dbReference>
<evidence type="ECO:0000256" key="12">
    <source>
        <dbReference type="SAM" id="MobiDB-lite"/>
    </source>
</evidence>
<keyword evidence="11" id="KW-1015">Disulfide bond</keyword>
<dbReference type="Pfam" id="PF00102">
    <property type="entry name" value="Y_phosphatase"/>
    <property type="match status" value="2"/>
</dbReference>
<dbReference type="PANTHER" id="PTHR46957:SF3">
    <property type="entry name" value="CYTOKINE RECEPTOR"/>
    <property type="match status" value="1"/>
</dbReference>
<dbReference type="InterPro" id="IPR000387">
    <property type="entry name" value="Tyr_Pase_dom"/>
</dbReference>
<dbReference type="InterPro" id="IPR057598">
    <property type="entry name" value="Fn3_PTPRU"/>
</dbReference>
<dbReference type="InterPro" id="IPR007110">
    <property type="entry name" value="Ig-like_dom"/>
</dbReference>
<dbReference type="Gene3D" id="3.90.190.10">
    <property type="entry name" value="Protein tyrosine phosphatase superfamily"/>
    <property type="match status" value="2"/>
</dbReference>
<evidence type="ECO:0000256" key="13">
    <source>
        <dbReference type="SAM" id="Phobius"/>
    </source>
</evidence>
<feature type="region of interest" description="Disordered" evidence="12">
    <location>
        <begin position="880"/>
        <end position="908"/>
    </location>
</feature>
<dbReference type="PROSITE" id="PS01186">
    <property type="entry name" value="EGF_2"/>
    <property type="match status" value="1"/>
</dbReference>
<dbReference type="PROSITE" id="PS50026">
    <property type="entry name" value="EGF_3"/>
    <property type="match status" value="1"/>
</dbReference>
<feature type="domain" description="Ig-like" evidence="17">
    <location>
        <begin position="125"/>
        <end position="203"/>
    </location>
</feature>
<dbReference type="SMART" id="SM00409">
    <property type="entry name" value="IG"/>
    <property type="match status" value="1"/>
</dbReference>
<comment type="caution">
    <text evidence="11">Lacks conserved residue(s) required for the propagation of feature annotation.</text>
</comment>
<dbReference type="Pfam" id="PF23144">
    <property type="entry name" value="Fn3_PTPRU"/>
    <property type="match status" value="1"/>
</dbReference>
<reference evidence="19" key="1">
    <citation type="submission" date="2022-11" db="UniProtKB">
        <authorList>
            <consortium name="EnsemblMetazoa"/>
        </authorList>
    </citation>
    <scope>IDENTIFICATION</scope>
</reference>
<comment type="catalytic activity">
    <reaction evidence="10">
        <text>O-phospho-L-tyrosyl-[protein] + H2O = L-tyrosyl-[protein] + phosphate</text>
        <dbReference type="Rhea" id="RHEA:10684"/>
        <dbReference type="Rhea" id="RHEA-COMP:10136"/>
        <dbReference type="Rhea" id="RHEA-COMP:20101"/>
        <dbReference type="ChEBI" id="CHEBI:15377"/>
        <dbReference type="ChEBI" id="CHEBI:43474"/>
        <dbReference type="ChEBI" id="CHEBI:46858"/>
        <dbReference type="ChEBI" id="CHEBI:61978"/>
        <dbReference type="EC" id="3.1.3.48"/>
    </reaction>
</comment>
<dbReference type="PROSITE" id="PS00022">
    <property type="entry name" value="EGF_1"/>
    <property type="match status" value="2"/>
</dbReference>
<dbReference type="PANTHER" id="PTHR46957">
    <property type="entry name" value="CYTOKINE RECEPTOR"/>
    <property type="match status" value="1"/>
</dbReference>
<dbReference type="PROSITE" id="PS50056">
    <property type="entry name" value="TYR_PHOSPHATASE_2"/>
    <property type="match status" value="2"/>
</dbReference>
<keyword evidence="6" id="KW-0904">Protein phosphatase</keyword>
<feature type="domain" description="Fibronectin type-III" evidence="18">
    <location>
        <begin position="495"/>
        <end position="587"/>
    </location>
</feature>
<dbReference type="FunFam" id="3.90.190.10:FF:000062">
    <property type="entry name" value="Receptor-type tyrosine-protein phosphatase kappa"/>
    <property type="match status" value="1"/>
</dbReference>
<evidence type="ECO:0000259" key="18">
    <source>
        <dbReference type="PROSITE" id="PS50853"/>
    </source>
</evidence>
<dbReference type="EnsemblMetazoa" id="XM_038219320.1">
    <property type="protein sequence ID" value="XP_038075248.1"/>
    <property type="gene ID" value="LOC119743013"/>
</dbReference>
<feature type="disulfide bond" evidence="11">
    <location>
        <begin position="255"/>
        <end position="264"/>
    </location>
</feature>
<dbReference type="PROSITE" id="PS00383">
    <property type="entry name" value="TYR_PHOSPHATASE_1"/>
    <property type="match status" value="1"/>
</dbReference>
<feature type="domain" description="Tyrosine specific protein phosphatases" evidence="16">
    <location>
        <begin position="1735"/>
        <end position="1810"/>
    </location>
</feature>
<feature type="domain" description="Tyrosine-protein phosphatase" evidence="15">
    <location>
        <begin position="1559"/>
        <end position="1819"/>
    </location>
</feature>
<evidence type="ECO:0000256" key="7">
    <source>
        <dbReference type="ARBA" id="ARBA00022989"/>
    </source>
</evidence>
<organism evidence="19 20">
    <name type="scientific">Patiria miniata</name>
    <name type="common">Bat star</name>
    <name type="synonym">Asterina miniata</name>
    <dbReference type="NCBI Taxonomy" id="46514"/>
    <lineage>
        <taxon>Eukaryota</taxon>
        <taxon>Metazoa</taxon>
        <taxon>Echinodermata</taxon>
        <taxon>Eleutherozoa</taxon>
        <taxon>Asterozoa</taxon>
        <taxon>Asteroidea</taxon>
        <taxon>Valvatacea</taxon>
        <taxon>Valvatida</taxon>
        <taxon>Asterinidae</taxon>
        <taxon>Patiria</taxon>
    </lineage>
</organism>
<dbReference type="CDD" id="cd00054">
    <property type="entry name" value="EGF_CA"/>
    <property type="match status" value="1"/>
</dbReference>
<dbReference type="PRINTS" id="PR00700">
    <property type="entry name" value="PRTYPHPHTASE"/>
</dbReference>
<dbReference type="InterPro" id="IPR002049">
    <property type="entry name" value="LE_dom"/>
</dbReference>
<evidence type="ECO:0000259" key="14">
    <source>
        <dbReference type="PROSITE" id="PS50026"/>
    </source>
</evidence>
<dbReference type="SUPFAM" id="SSF49265">
    <property type="entry name" value="Fibronectin type III"/>
    <property type="match status" value="3"/>
</dbReference>
<dbReference type="PROSITE" id="PS50835">
    <property type="entry name" value="IG_LIKE"/>
    <property type="match status" value="1"/>
</dbReference>
<keyword evidence="20" id="KW-1185">Reference proteome</keyword>
<dbReference type="InterPro" id="IPR050713">
    <property type="entry name" value="RTP_Phos/Ushers"/>
</dbReference>
<dbReference type="RefSeq" id="XP_038075248.1">
    <property type="nucleotide sequence ID" value="XM_038219320.1"/>
</dbReference>
<feature type="domain" description="Fibronectin type-III" evidence="18">
    <location>
        <begin position="902"/>
        <end position="1008"/>
    </location>
</feature>
<evidence type="ECO:0000256" key="3">
    <source>
        <dbReference type="ARBA" id="ARBA00022692"/>
    </source>
</evidence>
<dbReference type="InterPro" id="IPR013783">
    <property type="entry name" value="Ig-like_fold"/>
</dbReference>
<dbReference type="PROSITE" id="PS50853">
    <property type="entry name" value="FN3"/>
    <property type="match status" value="5"/>
</dbReference>
<dbReference type="InterPro" id="IPR000242">
    <property type="entry name" value="PTP_cat"/>
</dbReference>
<keyword evidence="7 13" id="KW-1133">Transmembrane helix</keyword>
<dbReference type="Gene3D" id="2.60.40.10">
    <property type="entry name" value="Immunoglobulins"/>
    <property type="match status" value="7"/>
</dbReference>
<dbReference type="Proteomes" id="UP000887568">
    <property type="component" value="Unplaced"/>
</dbReference>
<dbReference type="OrthoDB" id="6490717at2759"/>
<evidence type="ECO:0000256" key="6">
    <source>
        <dbReference type="ARBA" id="ARBA00022912"/>
    </source>
</evidence>
<dbReference type="InterPro" id="IPR003599">
    <property type="entry name" value="Ig_sub"/>
</dbReference>
<dbReference type="CDD" id="cd00063">
    <property type="entry name" value="FN3"/>
    <property type="match status" value="6"/>
</dbReference>
<dbReference type="SMART" id="SM00060">
    <property type="entry name" value="FN3"/>
    <property type="match status" value="7"/>
</dbReference>
<dbReference type="PROSITE" id="PS50055">
    <property type="entry name" value="TYR_PHOSPHATASE_PTP"/>
    <property type="match status" value="2"/>
</dbReference>
<dbReference type="FunFam" id="2.170.300.10:FF:000003">
    <property type="entry name" value="tyrosine-protein kinase receptor Tie-1 isoform X1"/>
    <property type="match status" value="1"/>
</dbReference>
<dbReference type="OMA" id="QCEPISS"/>
<feature type="domain" description="Fibronectin type-III" evidence="18">
    <location>
        <begin position="597"/>
        <end position="699"/>
    </location>
</feature>
<dbReference type="Pfam" id="PF00041">
    <property type="entry name" value="fn3"/>
    <property type="match status" value="3"/>
</dbReference>
<evidence type="ECO:0000256" key="10">
    <source>
        <dbReference type="ARBA" id="ARBA00051722"/>
    </source>
</evidence>
<dbReference type="SUPFAM" id="SSF52799">
    <property type="entry name" value="(Phosphotyrosine protein) phosphatases II"/>
    <property type="match status" value="2"/>
</dbReference>
<evidence type="ECO:0000313" key="19">
    <source>
        <dbReference type="EnsemblMetazoa" id="XP_038075248.1"/>
    </source>
</evidence>
<dbReference type="InterPro" id="IPR036116">
    <property type="entry name" value="FN3_sf"/>
</dbReference>
<evidence type="ECO:0000256" key="4">
    <source>
        <dbReference type="ARBA" id="ARBA00022729"/>
    </source>
</evidence>
<dbReference type="InterPro" id="IPR016130">
    <property type="entry name" value="Tyr_Pase_AS"/>
</dbReference>
<feature type="domain" description="Fibronectin type-III" evidence="18">
    <location>
        <begin position="797"/>
        <end position="899"/>
    </location>
</feature>
<feature type="region of interest" description="Disordered" evidence="12">
    <location>
        <begin position="681"/>
        <end position="704"/>
    </location>
</feature>
<comment type="subcellular location">
    <subcellularLocation>
        <location evidence="1">Membrane</location>
        <topology evidence="1">Single-pass type I membrane protein</topology>
    </subcellularLocation>
</comment>
<evidence type="ECO:0000259" key="15">
    <source>
        <dbReference type="PROSITE" id="PS50055"/>
    </source>
</evidence>
<dbReference type="SMART" id="SM00404">
    <property type="entry name" value="PTPc_motif"/>
    <property type="match status" value="2"/>
</dbReference>
<sequence length="1842" mass="201403">MAMPCYDHLTRTGLHGRPAYAQLISLGVFLSVSFTFGALPDFTCYNVSPVLASNHIIGGYKSGSDINAGVSFERVLDTGGGETLPTGSYSTDERPDINLYAGKYTMPSAAGDTRIGVYNCIFDQPSTNITTIILPANGDIQPQSPTVTTSVGENVTLTVTFSASVAVSDLRWKHNGHDVTEWNGQSAVTINDADAINAGIYECYQDGNWAAQKHALMKLIVRECPVNKWGSSCDGNCPVCHNGGMCDDRSGKCLCAPGFTGDFCEILFGKNRFGHDCGITCSQRNIDGCRGNLMCLQDPFGCTCAAGFTGLDCRSPCVDGYFGAGCSHQCHCDGAAVCDKGTGTCPSGVPCEEGYRGENCQNSCQPGEIGVDACVTCPVPIAVKNFNITVSSTTTRQLAWSAASNMCPVSNYSIQHELVNQDQCQPASGNYIDVATVDTQSSSYTWQVPNDDDPQYLPYSTYKIRVRAKNEAGLGQFEGVTFDEFTTAEGRPHAPPDNVEFFNSTDDSVSFQWDEVPCGSRGGLVTLYIFDLSTTNDVQPRRSSYEMSVRIDDAILPCTDYTLQVAALTTYGPGPYSNRTSVTTSSRGNFGPNAHGPVENLNTSAGPAPDELQVSWDAPDTSRNPCSIEFIVEYELITRDQCETLSSPRRVPYGLGGDTGLIIAGLEAHSTYKVYVRTSNEAGESDEKSIQSITSSKAPQAPPSNVEFFNSTDESVSFQWDEVSCGSRGGVVSLYMFNLSTAFDFMSGSSYEMSVRIDDAILPCTDYTLQVAALTTYGPGPYSNRTSVTTSTRAHGPVENLNTSAGPAPDELQVSWDAPDTSRNPCSIEFIVEYELITRDQCETLSSPRRVPYGLGGDTGLIIGGLEAHSTYKVYVRTSNEAGESDEKSIQSITSSKEPTKAPADFTSTNQTKTSIRLAWGEIPCGERNADIVGYSLDYRVLEKPYNKTFKPSASFTPVDISESAMLHTVTGLEPSTKYEFRLAGVARLDVDTPGPYGVLDINTAVETDIKPPAEPSVESSLTTSSTVTITLSPPAVSTYITDFQISVQPVGQASDVPVRAGLRHYGPSSAVSLDNRYVTAEFSKEDLPDTFTVGDNGTYGGYRNLPLQAETAYDIYLGSVSSTSDTETVVFREEPLRVKVAGSNFGNNDSQGGFPVAALVVPFLLIILVGLAVGVIFIRRRARKQTLSSDGINLDSSNDLKDINLGTFNAAEEICNSEEAASIPSVPSQSLVVAAKPKPTQRKRQASHQPVALADFEDYVWKKKHDLHGDANGFLRDYKSLPDGTLNPSSVARHEQNRAKNRYANIIPYDDYRVVLEELPDDPYSDYVNASYIDGFNEANRYIASQGPNKASVTDMWRMVWQKNTSKIVMLTNLLEGVKSKCAQYWPDDTATYGQLTVRLQAEERHVDYTIRDFKLQKEGQSTRNVRQYHFTSWPDMGVPYDPSKVISFVKMVKAYSSKDTGPMVVHCSAGVGRTGAYIVLDAMLDQARIEGKVDIWNFARRMRDRRMKMIQTAAQYEFVFDALLEEFKYGGTSIQADAFRSELAGLKKTNSNRTTGLQEQFEKLTRLSSIVSSDQCLGGRDPKNVGKNRFPDKLPVDRFRPRLMTEGGDGSTDYINACFLSSHSAKGAYIATQMPLPGTVGDLWRMVYDYNCSCIVMLNNLDDKDPTFGKYWTDAGSLTCPPLDVSLESTEKMPNNITVRYLTLTNAKTKVSRMLCHLQLPDWPSGRVPASPVTVLQLVAALREWQCDHTETRIVIHCIDGEGASGTFCALLNILEKLKDENVVDVFHAVRKLREARPGMVQSLEEYTFLYDAVRTHMESDIVYENVQAASIHVSCTSQV</sequence>
<dbReference type="SMART" id="SM00181">
    <property type="entry name" value="EGF"/>
    <property type="match status" value="3"/>
</dbReference>
<keyword evidence="9" id="KW-0325">Glycoprotein</keyword>
<dbReference type="InterPro" id="IPR000742">
    <property type="entry name" value="EGF"/>
</dbReference>
<name>A0A914BG63_PATMI</name>
<accession>A0A914BG63</accession>
<protein>
    <recommendedName>
        <fullName evidence="2">protein-tyrosine-phosphatase</fullName>
        <ecNumber evidence="2">3.1.3.48</ecNumber>
    </recommendedName>
</protein>
<evidence type="ECO:0000256" key="11">
    <source>
        <dbReference type="PROSITE-ProRule" id="PRU00076"/>
    </source>
</evidence>
<keyword evidence="5" id="KW-0378">Hydrolase</keyword>
<evidence type="ECO:0000313" key="20">
    <source>
        <dbReference type="Proteomes" id="UP000887568"/>
    </source>
</evidence>
<keyword evidence="11" id="KW-0245">EGF-like domain</keyword>
<feature type="domain" description="Tyrosine specific protein phosphatases" evidence="16">
    <location>
        <begin position="1448"/>
        <end position="1519"/>
    </location>
</feature>
<dbReference type="SUPFAM" id="SSF48726">
    <property type="entry name" value="Immunoglobulin"/>
    <property type="match status" value="1"/>
</dbReference>
<evidence type="ECO:0000256" key="9">
    <source>
        <dbReference type="ARBA" id="ARBA00023180"/>
    </source>
</evidence>
<evidence type="ECO:0000256" key="5">
    <source>
        <dbReference type="ARBA" id="ARBA00022801"/>
    </source>
</evidence>
<evidence type="ECO:0000256" key="8">
    <source>
        <dbReference type="ARBA" id="ARBA00023136"/>
    </source>
</evidence>
<dbReference type="CDD" id="cd00055">
    <property type="entry name" value="EGF_Lam"/>
    <property type="match status" value="1"/>
</dbReference>
<dbReference type="Gene3D" id="2.170.300.10">
    <property type="entry name" value="Tie2 ligand-binding domain superfamily"/>
    <property type="match status" value="1"/>
</dbReference>
<keyword evidence="3 13" id="KW-0812">Transmembrane</keyword>
<dbReference type="InterPro" id="IPR029021">
    <property type="entry name" value="Prot-tyrosine_phosphatase-like"/>
</dbReference>
<proteinExistence type="predicted"/>
<evidence type="ECO:0000256" key="1">
    <source>
        <dbReference type="ARBA" id="ARBA00004479"/>
    </source>
</evidence>